<dbReference type="RefSeq" id="WP_005896996.1">
    <property type="nucleotide sequence ID" value="NZ_AQGQ01000029.1"/>
</dbReference>
<comment type="caution">
    <text evidence="2">The sequence shown here is derived from an EMBL/GenBank/DDBJ whole genome shotgun (WGS) entry which is preliminary data.</text>
</comment>
<accession>R1GW71</accession>
<protein>
    <submittedName>
        <fullName evidence="2">Transcriptional regulator</fullName>
    </submittedName>
</protein>
<dbReference type="Gene3D" id="3.10.450.50">
    <property type="match status" value="1"/>
</dbReference>
<evidence type="ECO:0000259" key="1">
    <source>
        <dbReference type="Pfam" id="PF12680"/>
    </source>
</evidence>
<dbReference type="SUPFAM" id="SSF54427">
    <property type="entry name" value="NTF2-like"/>
    <property type="match status" value="1"/>
</dbReference>
<dbReference type="InterPro" id="IPR037401">
    <property type="entry name" value="SnoaL-like"/>
</dbReference>
<feature type="domain" description="SnoaL-like" evidence="1">
    <location>
        <begin position="10"/>
        <end position="112"/>
    </location>
</feature>
<organism evidence="2 3">
    <name type="scientific">Aeromonas molluscorum 848</name>
    <dbReference type="NCBI Taxonomy" id="1268236"/>
    <lineage>
        <taxon>Bacteria</taxon>
        <taxon>Pseudomonadati</taxon>
        <taxon>Pseudomonadota</taxon>
        <taxon>Gammaproteobacteria</taxon>
        <taxon>Aeromonadales</taxon>
        <taxon>Aeromonadaceae</taxon>
        <taxon>Aeromonas</taxon>
    </lineage>
</organism>
<evidence type="ECO:0000313" key="3">
    <source>
        <dbReference type="Proteomes" id="UP000013526"/>
    </source>
</evidence>
<gene>
    <name evidence="2" type="ORF">G113_06794</name>
</gene>
<keyword evidence="3" id="KW-1185">Reference proteome</keyword>
<dbReference type="AlphaFoldDB" id="R1GW71"/>
<dbReference type="EMBL" id="AQGQ01000029">
    <property type="protein sequence ID" value="EOD55830.1"/>
    <property type="molecule type" value="Genomic_DNA"/>
</dbReference>
<dbReference type="InterPro" id="IPR032710">
    <property type="entry name" value="NTF2-like_dom_sf"/>
</dbReference>
<dbReference type="Proteomes" id="UP000013526">
    <property type="component" value="Unassembled WGS sequence"/>
</dbReference>
<name>R1GW71_9GAMM</name>
<reference evidence="2 3" key="1">
    <citation type="journal article" date="2013" name="Genome Announc.">
        <title>Draft Genome Sequence of Aeromonas molluscorum Strain 848TT, Isolated from Bivalve Molluscs.</title>
        <authorList>
            <person name="Spataro N."/>
            <person name="Farfan M."/>
            <person name="Albarral V."/>
            <person name="Sanglas A."/>
            <person name="Loren J.G."/>
            <person name="Fuste M.C."/>
            <person name="Bosch E."/>
        </authorList>
    </citation>
    <scope>NUCLEOTIDE SEQUENCE [LARGE SCALE GENOMIC DNA]</scope>
    <source>
        <strain evidence="2 3">848</strain>
    </source>
</reference>
<dbReference type="PATRIC" id="fig|1268236.3.peg.1349"/>
<dbReference type="Pfam" id="PF12680">
    <property type="entry name" value="SnoaL_2"/>
    <property type="match status" value="1"/>
</dbReference>
<evidence type="ECO:0000313" key="2">
    <source>
        <dbReference type="EMBL" id="EOD55830.1"/>
    </source>
</evidence>
<sequence>MNAELGNFVALYQQLDKGQMHRLAQVYADDVLFLDPAHRIQGLAALEAYFTQLYAGLESCTFEIERSQQQGASAWLGWTMTLRHPRLARGAPVSVRGATLLEFNDAGKVCLHHDYFDMGAMLYEQLPLIGSLIRIIKGRLGK</sequence>
<proteinExistence type="predicted"/>
<dbReference type="OrthoDB" id="1115105at2"/>